<dbReference type="OrthoDB" id="8993739at2"/>
<keyword evidence="4" id="KW-1185">Reference proteome</keyword>
<dbReference type="Pfam" id="PF01266">
    <property type="entry name" value="DAO"/>
    <property type="match status" value="1"/>
</dbReference>
<dbReference type="GO" id="GO:0005737">
    <property type="term" value="C:cytoplasm"/>
    <property type="evidence" value="ECO:0007669"/>
    <property type="project" value="TreeGrafter"/>
</dbReference>
<organism evidence="3 4">
    <name type="scientific">Mesorhizobium waimense</name>
    <dbReference type="NCBI Taxonomy" id="1300307"/>
    <lineage>
        <taxon>Bacteria</taxon>
        <taxon>Pseudomonadati</taxon>
        <taxon>Pseudomonadota</taxon>
        <taxon>Alphaproteobacteria</taxon>
        <taxon>Hyphomicrobiales</taxon>
        <taxon>Phyllobacteriaceae</taxon>
        <taxon>Mesorhizobium</taxon>
    </lineage>
</organism>
<dbReference type="InterPro" id="IPR006076">
    <property type="entry name" value="FAD-dep_OxRdtase"/>
</dbReference>
<evidence type="ECO:0000313" key="3">
    <source>
        <dbReference type="EMBL" id="RJT37348.1"/>
    </source>
</evidence>
<protein>
    <submittedName>
        <fullName evidence="3">FAD-binding oxidoreductase</fullName>
    </submittedName>
</protein>
<dbReference type="GO" id="GO:0016491">
    <property type="term" value="F:oxidoreductase activity"/>
    <property type="evidence" value="ECO:0007669"/>
    <property type="project" value="UniProtKB-KW"/>
</dbReference>
<dbReference type="PANTHER" id="PTHR13847">
    <property type="entry name" value="SARCOSINE DEHYDROGENASE-RELATED"/>
    <property type="match status" value="1"/>
</dbReference>
<name>A0A3A5KNC4_9HYPH</name>
<dbReference type="AlphaFoldDB" id="A0A3A5KNC4"/>
<accession>A0A3A5KNC4</accession>
<evidence type="ECO:0000259" key="2">
    <source>
        <dbReference type="Pfam" id="PF01266"/>
    </source>
</evidence>
<dbReference type="Gene3D" id="3.50.50.60">
    <property type="entry name" value="FAD/NAD(P)-binding domain"/>
    <property type="match status" value="1"/>
</dbReference>
<evidence type="ECO:0000313" key="4">
    <source>
        <dbReference type="Proteomes" id="UP000272706"/>
    </source>
</evidence>
<comment type="caution">
    <text evidence="3">The sequence shown here is derived from an EMBL/GenBank/DDBJ whole genome shotgun (WGS) entry which is preliminary data.</text>
</comment>
<sequence>MTHNPALKVVVIGGGIFGVSAAVHLARLGVETTIVNDGPIANGASSRSLAWLNSARKRSAAYHKLRMQGLDRYRTLAAGNDYGAWLRFDGGLTWDADDASNQIPEIFRHEQAIGYETRLLAPGEIAAVTPGVDARAVSTRGAIFNAGEGWVDLPSLIGLLLEEFHERGGRVITDAGSVDVTLANGRTSGVKTASGQFIDGDAVVVATGSAVPGMAAKVGKRIGDGTTRALLVVTKPLKHPLRAVLNTPRVAIRPTPNGAFALDSAWSEDEVVVRGDGAYEAKPSTIAGLLDEASKVLEGNPTLVLESYHTGPKPIPADGEPVIGQLAGIPGYNVIFSHSGATLGLVAGELLAGEIVSGSPHPLLESFRPGRFDS</sequence>
<reference evidence="3 4" key="1">
    <citation type="submission" date="2018-09" db="EMBL/GenBank/DDBJ databases">
        <title>Mesorhizobium carmichaelinearum sp. nov. isolated from Carmichaelinea spp. root nodules in New Zealand.</title>
        <authorList>
            <person name="De Meyer S.E."/>
        </authorList>
    </citation>
    <scope>NUCLEOTIDE SEQUENCE [LARGE SCALE GENOMIC DNA]</scope>
    <source>
        <strain evidence="3 4">ICMP19557</strain>
    </source>
</reference>
<gene>
    <name evidence="3" type="ORF">D3227_18910</name>
</gene>
<dbReference type="InterPro" id="IPR036188">
    <property type="entry name" value="FAD/NAD-bd_sf"/>
</dbReference>
<keyword evidence="1" id="KW-0560">Oxidoreductase</keyword>
<dbReference type="Gene3D" id="3.30.9.10">
    <property type="entry name" value="D-Amino Acid Oxidase, subunit A, domain 2"/>
    <property type="match status" value="1"/>
</dbReference>
<dbReference type="PANTHER" id="PTHR13847:SF289">
    <property type="entry name" value="GLYCINE OXIDASE"/>
    <property type="match status" value="1"/>
</dbReference>
<evidence type="ECO:0000256" key="1">
    <source>
        <dbReference type="ARBA" id="ARBA00023002"/>
    </source>
</evidence>
<feature type="domain" description="FAD dependent oxidoreductase" evidence="2">
    <location>
        <begin position="8"/>
        <end position="352"/>
    </location>
</feature>
<dbReference type="PRINTS" id="PR00420">
    <property type="entry name" value="RNGMNOXGNASE"/>
</dbReference>
<dbReference type="Proteomes" id="UP000272706">
    <property type="component" value="Unassembled WGS sequence"/>
</dbReference>
<dbReference type="EMBL" id="QZWZ01000014">
    <property type="protein sequence ID" value="RJT37348.1"/>
    <property type="molecule type" value="Genomic_DNA"/>
</dbReference>
<dbReference type="RefSeq" id="WP_120015926.1">
    <property type="nucleotide sequence ID" value="NZ_QZWZ01000014.1"/>
</dbReference>
<proteinExistence type="predicted"/>
<dbReference type="SUPFAM" id="SSF51905">
    <property type="entry name" value="FAD/NAD(P)-binding domain"/>
    <property type="match status" value="1"/>
</dbReference>